<dbReference type="EMBL" id="JAZGQK010000015">
    <property type="protein sequence ID" value="MEE6260386.1"/>
    <property type="molecule type" value="Genomic_DNA"/>
</dbReference>
<keyword evidence="2" id="KW-1133">Transmembrane helix</keyword>
<dbReference type="Proteomes" id="UP001332243">
    <property type="component" value="Unassembled WGS sequence"/>
</dbReference>
<dbReference type="Pfam" id="PF08044">
    <property type="entry name" value="DUF1707"/>
    <property type="match status" value="1"/>
</dbReference>
<feature type="transmembrane region" description="Helical" evidence="2">
    <location>
        <begin position="124"/>
        <end position="146"/>
    </location>
</feature>
<feature type="region of interest" description="Disordered" evidence="1">
    <location>
        <begin position="149"/>
        <end position="181"/>
    </location>
</feature>
<evidence type="ECO:0000259" key="3">
    <source>
        <dbReference type="Pfam" id="PF08044"/>
    </source>
</evidence>
<evidence type="ECO:0000313" key="5">
    <source>
        <dbReference type="Proteomes" id="UP001332243"/>
    </source>
</evidence>
<evidence type="ECO:0000256" key="1">
    <source>
        <dbReference type="SAM" id="MobiDB-lite"/>
    </source>
</evidence>
<organism evidence="4 5">
    <name type="scientific">Plantactinospora sonchi</name>
    <dbReference type="NCBI Taxonomy" id="1544735"/>
    <lineage>
        <taxon>Bacteria</taxon>
        <taxon>Bacillati</taxon>
        <taxon>Actinomycetota</taxon>
        <taxon>Actinomycetes</taxon>
        <taxon>Micromonosporales</taxon>
        <taxon>Micromonosporaceae</taxon>
        <taxon>Plantactinospora</taxon>
    </lineage>
</organism>
<feature type="compositionally biased region" description="Basic and acidic residues" evidence="1">
    <location>
        <begin position="157"/>
        <end position="181"/>
    </location>
</feature>
<dbReference type="PANTHER" id="PTHR40763:SF4">
    <property type="entry name" value="DUF1707 DOMAIN-CONTAINING PROTEIN"/>
    <property type="match status" value="1"/>
</dbReference>
<feature type="domain" description="DUF1707" evidence="3">
    <location>
        <begin position="1"/>
        <end position="53"/>
    </location>
</feature>
<comment type="caution">
    <text evidence="4">The sequence shown here is derived from an EMBL/GenBank/DDBJ whole genome shotgun (WGS) entry which is preliminary data.</text>
</comment>
<proteinExistence type="predicted"/>
<evidence type="ECO:0000313" key="4">
    <source>
        <dbReference type="EMBL" id="MEE6260386.1"/>
    </source>
</evidence>
<accession>A0ABU7RV71</accession>
<keyword evidence="2" id="KW-0812">Transmembrane</keyword>
<evidence type="ECO:0000256" key="2">
    <source>
        <dbReference type="SAM" id="Phobius"/>
    </source>
</evidence>
<keyword evidence="5" id="KW-1185">Reference proteome</keyword>
<feature type="transmembrane region" description="Helical" evidence="2">
    <location>
        <begin position="96"/>
        <end position="118"/>
    </location>
</feature>
<sequence length="181" mass="19730">MRAADSDRAAVAERLRRALDEGRLDLNEYDDRLQRTYAAKTYGDLNGLLDDLPAPVAADRAQLATTGGPVPVAPPTPAVPPPPPGTVVRDWLRETWGAFFSTVGIVVGIWAITCVMAGEVNYFWPGWVAGPWGVVLLVVTVSGLANGEPQRRAARRAAREQAKAERRDRRRSERSGEQETA</sequence>
<name>A0ABU7RV71_9ACTN</name>
<dbReference type="PANTHER" id="PTHR40763">
    <property type="entry name" value="MEMBRANE PROTEIN-RELATED"/>
    <property type="match status" value="1"/>
</dbReference>
<protein>
    <submittedName>
        <fullName evidence="4">DUF1707 domain-containing protein</fullName>
    </submittedName>
</protein>
<keyword evidence="2" id="KW-0472">Membrane</keyword>
<gene>
    <name evidence="4" type="ORF">V1633_18035</name>
</gene>
<dbReference type="InterPro" id="IPR012551">
    <property type="entry name" value="DUF1707_SHOCT-like"/>
</dbReference>
<reference evidence="4 5" key="1">
    <citation type="submission" date="2024-01" db="EMBL/GenBank/DDBJ databases">
        <title>Genome insights into Plantactinospora sonchi sp. nov.</title>
        <authorList>
            <person name="Wang L."/>
        </authorList>
    </citation>
    <scope>NUCLEOTIDE SEQUENCE [LARGE SCALE GENOMIC DNA]</scope>
    <source>
        <strain evidence="4 5">NEAU-QY2</strain>
    </source>
</reference>